<evidence type="ECO:0000313" key="5">
    <source>
        <dbReference type="Proteomes" id="UP000703269"/>
    </source>
</evidence>
<dbReference type="InterPro" id="IPR018466">
    <property type="entry name" value="Kre9/Knh1-like_N"/>
</dbReference>
<dbReference type="Proteomes" id="UP000703269">
    <property type="component" value="Unassembled WGS sequence"/>
</dbReference>
<gene>
    <name evidence="4" type="ORF">PsYK624_146470</name>
</gene>
<proteinExistence type="predicted"/>
<protein>
    <submittedName>
        <fullName evidence="4">GPI anchored serine-threonine rich family protein</fullName>
    </submittedName>
</protein>
<feature type="chain" id="PRO_5040290924" evidence="2">
    <location>
        <begin position="20"/>
        <end position="127"/>
    </location>
</feature>
<evidence type="ECO:0000259" key="3">
    <source>
        <dbReference type="Pfam" id="PF10342"/>
    </source>
</evidence>
<dbReference type="OrthoDB" id="2317741at2759"/>
<evidence type="ECO:0000256" key="1">
    <source>
        <dbReference type="ARBA" id="ARBA00022729"/>
    </source>
</evidence>
<dbReference type="EMBL" id="BPQB01000087">
    <property type="protein sequence ID" value="GJE98417.1"/>
    <property type="molecule type" value="Genomic_DNA"/>
</dbReference>
<dbReference type="AlphaFoldDB" id="A0A9P3GN01"/>
<keyword evidence="1 2" id="KW-0732">Signal</keyword>
<keyword evidence="5" id="KW-1185">Reference proteome</keyword>
<name>A0A9P3GN01_9APHY</name>
<evidence type="ECO:0000313" key="4">
    <source>
        <dbReference type="EMBL" id="GJE98417.1"/>
    </source>
</evidence>
<feature type="domain" description="Yeast cell wall synthesis Kre9/Knh1-like N-terminal" evidence="3">
    <location>
        <begin position="31"/>
        <end position="119"/>
    </location>
</feature>
<comment type="caution">
    <text evidence="4">The sequence shown here is derived from an EMBL/GenBank/DDBJ whole genome shotgun (WGS) entry which is preliminary data.</text>
</comment>
<evidence type="ECO:0000256" key="2">
    <source>
        <dbReference type="SAM" id="SignalP"/>
    </source>
</evidence>
<organism evidence="4 5">
    <name type="scientific">Phanerochaete sordida</name>
    <dbReference type="NCBI Taxonomy" id="48140"/>
    <lineage>
        <taxon>Eukaryota</taxon>
        <taxon>Fungi</taxon>
        <taxon>Dikarya</taxon>
        <taxon>Basidiomycota</taxon>
        <taxon>Agaricomycotina</taxon>
        <taxon>Agaricomycetes</taxon>
        <taxon>Polyporales</taxon>
        <taxon>Phanerochaetaceae</taxon>
        <taxon>Phanerochaete</taxon>
    </lineage>
</organism>
<sequence>MFSKTAFFAALVAASGAAARVLDVWDPAITSPTAESVWHAGGTYNVTWETADAPASISEGSRVVLSKDFYEDYYNPLAQGFDLRAGWVTVTIPPTTVPGDDYQIVLFGDSGNYSPTFSIAELEPTPL</sequence>
<feature type="signal peptide" evidence="2">
    <location>
        <begin position="1"/>
        <end position="19"/>
    </location>
</feature>
<reference evidence="4 5" key="1">
    <citation type="submission" date="2021-08" db="EMBL/GenBank/DDBJ databases">
        <title>Draft Genome Sequence of Phanerochaete sordida strain YK-624.</title>
        <authorList>
            <person name="Mori T."/>
            <person name="Dohra H."/>
            <person name="Suzuki T."/>
            <person name="Kawagishi H."/>
            <person name="Hirai H."/>
        </authorList>
    </citation>
    <scope>NUCLEOTIDE SEQUENCE [LARGE SCALE GENOMIC DNA]</scope>
    <source>
        <strain evidence="4 5">YK-624</strain>
    </source>
</reference>
<accession>A0A9P3GN01</accession>
<dbReference type="Pfam" id="PF10342">
    <property type="entry name" value="Kre9_KNH"/>
    <property type="match status" value="1"/>
</dbReference>